<dbReference type="GO" id="GO:0051082">
    <property type="term" value="F:unfolded protein binding"/>
    <property type="evidence" value="ECO:0007669"/>
    <property type="project" value="TreeGrafter"/>
</dbReference>
<organism evidence="3 4">
    <name type="scientific">Phytophthora lilii</name>
    <dbReference type="NCBI Taxonomy" id="2077276"/>
    <lineage>
        <taxon>Eukaryota</taxon>
        <taxon>Sar</taxon>
        <taxon>Stramenopiles</taxon>
        <taxon>Oomycota</taxon>
        <taxon>Peronosporomycetes</taxon>
        <taxon>Peronosporales</taxon>
        <taxon>Peronosporaceae</taxon>
        <taxon>Phytophthora</taxon>
    </lineage>
</organism>
<dbReference type="AlphaFoldDB" id="A0A9W6UB16"/>
<dbReference type="PANTHER" id="PTHR43948:SF10">
    <property type="entry name" value="MRJ, ISOFORM E"/>
    <property type="match status" value="1"/>
</dbReference>
<evidence type="ECO:0000256" key="1">
    <source>
        <dbReference type="SAM" id="MobiDB-lite"/>
    </source>
</evidence>
<evidence type="ECO:0000313" key="3">
    <source>
        <dbReference type="EMBL" id="GMF28676.1"/>
    </source>
</evidence>
<evidence type="ECO:0000259" key="2">
    <source>
        <dbReference type="PROSITE" id="PS50076"/>
    </source>
</evidence>
<feature type="compositionally biased region" description="Basic residues" evidence="1">
    <location>
        <begin position="118"/>
        <end position="131"/>
    </location>
</feature>
<dbReference type="GO" id="GO:0051087">
    <property type="term" value="F:protein-folding chaperone binding"/>
    <property type="evidence" value="ECO:0007669"/>
    <property type="project" value="TreeGrafter"/>
</dbReference>
<dbReference type="SMART" id="SM00271">
    <property type="entry name" value="DnaJ"/>
    <property type="match status" value="1"/>
</dbReference>
<dbReference type="GO" id="GO:0005737">
    <property type="term" value="C:cytoplasm"/>
    <property type="evidence" value="ECO:0007669"/>
    <property type="project" value="TreeGrafter"/>
</dbReference>
<dbReference type="PANTHER" id="PTHR43948">
    <property type="entry name" value="DNAJ HOMOLOG SUBFAMILY B"/>
    <property type="match status" value="1"/>
</dbReference>
<keyword evidence="4" id="KW-1185">Reference proteome</keyword>
<dbReference type="GO" id="GO:0005634">
    <property type="term" value="C:nucleus"/>
    <property type="evidence" value="ECO:0007669"/>
    <property type="project" value="TreeGrafter"/>
</dbReference>
<dbReference type="PROSITE" id="PS50076">
    <property type="entry name" value="DNAJ_2"/>
    <property type="match status" value="1"/>
</dbReference>
<comment type="caution">
    <text evidence="3">The sequence shown here is derived from an EMBL/GenBank/DDBJ whole genome shotgun (WGS) entry which is preliminary data.</text>
</comment>
<dbReference type="Gene3D" id="1.10.287.110">
    <property type="entry name" value="DnaJ domain"/>
    <property type="match status" value="1"/>
</dbReference>
<dbReference type="OrthoDB" id="2130750at2759"/>
<dbReference type="CDD" id="cd06257">
    <property type="entry name" value="DnaJ"/>
    <property type="match status" value="1"/>
</dbReference>
<accession>A0A9W6UB16</accession>
<reference evidence="3" key="1">
    <citation type="submission" date="2023-04" db="EMBL/GenBank/DDBJ databases">
        <title>Phytophthora lilii NBRC 32176.</title>
        <authorList>
            <person name="Ichikawa N."/>
            <person name="Sato H."/>
            <person name="Tonouchi N."/>
        </authorList>
    </citation>
    <scope>NUCLEOTIDE SEQUENCE</scope>
    <source>
        <strain evidence="3">NBRC 32176</strain>
    </source>
</reference>
<dbReference type="PRINTS" id="PR00625">
    <property type="entry name" value="JDOMAIN"/>
</dbReference>
<dbReference type="Proteomes" id="UP001165083">
    <property type="component" value="Unassembled WGS sequence"/>
</dbReference>
<sequence length="279" mass="30929">MTMSIQDAYNTLGLSRDASAEEVKKAYRKLALQFHPDKNPDPAATAKFQQLSAAYKRVDDHLKRGSQREGFEEFFGAEFDDFDEEVDFDDEFGVPSMEEMLFMFDMLFGPPPQATRRSGGRGHSKRKKGKKTGGGGTPGIRVNLRLRGGKRPMHGAWGFPSYVEQELMDMFAHGMMFDGEDAEFSDLDDEFMSMASFFAQSGMDFSSDIPSWSEEEKENIAERAAVETKARASHQQNGVEAKTESKKPLSSKKPSVSAPTVGSKVCINGKHAGVRNALP</sequence>
<dbReference type="InterPro" id="IPR036869">
    <property type="entry name" value="J_dom_sf"/>
</dbReference>
<protein>
    <submittedName>
        <fullName evidence="3">Unnamed protein product</fullName>
    </submittedName>
</protein>
<gene>
    <name evidence="3" type="ORF">Plil01_001211000</name>
</gene>
<name>A0A9W6UB16_9STRA</name>
<proteinExistence type="predicted"/>
<dbReference type="SUPFAM" id="SSF46565">
    <property type="entry name" value="Chaperone J-domain"/>
    <property type="match status" value="1"/>
</dbReference>
<feature type="region of interest" description="Disordered" evidence="1">
    <location>
        <begin position="224"/>
        <end position="264"/>
    </location>
</feature>
<dbReference type="InterPro" id="IPR001623">
    <property type="entry name" value="DnaJ_domain"/>
</dbReference>
<evidence type="ECO:0000313" key="4">
    <source>
        <dbReference type="Proteomes" id="UP001165083"/>
    </source>
</evidence>
<feature type="domain" description="J" evidence="2">
    <location>
        <begin position="7"/>
        <end position="75"/>
    </location>
</feature>
<dbReference type="EMBL" id="BSXW01000727">
    <property type="protein sequence ID" value="GMF28676.1"/>
    <property type="molecule type" value="Genomic_DNA"/>
</dbReference>
<feature type="region of interest" description="Disordered" evidence="1">
    <location>
        <begin position="113"/>
        <end position="142"/>
    </location>
</feature>
<dbReference type="GO" id="GO:0044183">
    <property type="term" value="F:protein folding chaperone"/>
    <property type="evidence" value="ECO:0007669"/>
    <property type="project" value="TreeGrafter"/>
</dbReference>
<dbReference type="Pfam" id="PF00226">
    <property type="entry name" value="DnaJ"/>
    <property type="match status" value="1"/>
</dbReference>